<gene>
    <name evidence="1" type="ORF">LCGC14_2233030</name>
</gene>
<evidence type="ECO:0000313" key="1">
    <source>
        <dbReference type="EMBL" id="KKL57674.1"/>
    </source>
</evidence>
<protein>
    <submittedName>
        <fullName evidence="1">Uncharacterized protein</fullName>
    </submittedName>
</protein>
<name>A0A0F9D7U7_9ZZZZ</name>
<accession>A0A0F9D7U7</accession>
<sequence>ALAAIGTILAAITGASGLAYEQADVAVTINAINASETNVFDLSTASTRYIIRSLRLKCADPGANTITVKLYELVNDVLIAVDTFDIDTTNFGTYHSLMDMFGMAQLAGDNLKVTVQVDAGGPYAVTGQYSHAKTNV</sequence>
<organism evidence="1">
    <name type="scientific">marine sediment metagenome</name>
    <dbReference type="NCBI Taxonomy" id="412755"/>
    <lineage>
        <taxon>unclassified sequences</taxon>
        <taxon>metagenomes</taxon>
        <taxon>ecological metagenomes</taxon>
    </lineage>
</organism>
<reference evidence="1" key="1">
    <citation type="journal article" date="2015" name="Nature">
        <title>Complex archaea that bridge the gap between prokaryotes and eukaryotes.</title>
        <authorList>
            <person name="Spang A."/>
            <person name="Saw J.H."/>
            <person name="Jorgensen S.L."/>
            <person name="Zaremba-Niedzwiedzka K."/>
            <person name="Martijn J."/>
            <person name="Lind A.E."/>
            <person name="van Eijk R."/>
            <person name="Schleper C."/>
            <person name="Guy L."/>
            <person name="Ettema T.J."/>
        </authorList>
    </citation>
    <scope>NUCLEOTIDE SEQUENCE</scope>
</reference>
<dbReference type="AlphaFoldDB" id="A0A0F9D7U7"/>
<dbReference type="EMBL" id="LAZR01030083">
    <property type="protein sequence ID" value="KKL57674.1"/>
    <property type="molecule type" value="Genomic_DNA"/>
</dbReference>
<comment type="caution">
    <text evidence="1">The sequence shown here is derived from an EMBL/GenBank/DDBJ whole genome shotgun (WGS) entry which is preliminary data.</text>
</comment>
<proteinExistence type="predicted"/>
<feature type="non-terminal residue" evidence="1">
    <location>
        <position position="1"/>
    </location>
</feature>